<name>A0A0B2VF45_TOXCA</name>
<accession>A0A0B2VF45</accession>
<keyword evidence="1" id="KW-0472">Membrane</keyword>
<gene>
    <name evidence="2" type="ORF">Tcan_18295</name>
</gene>
<comment type="caution">
    <text evidence="2">The sequence shown here is derived from an EMBL/GenBank/DDBJ whole genome shotgun (WGS) entry which is preliminary data.</text>
</comment>
<keyword evidence="3" id="KW-1185">Reference proteome</keyword>
<proteinExistence type="predicted"/>
<organism evidence="2 3">
    <name type="scientific">Toxocara canis</name>
    <name type="common">Canine roundworm</name>
    <dbReference type="NCBI Taxonomy" id="6265"/>
    <lineage>
        <taxon>Eukaryota</taxon>
        <taxon>Metazoa</taxon>
        <taxon>Ecdysozoa</taxon>
        <taxon>Nematoda</taxon>
        <taxon>Chromadorea</taxon>
        <taxon>Rhabditida</taxon>
        <taxon>Spirurina</taxon>
        <taxon>Ascaridomorpha</taxon>
        <taxon>Ascaridoidea</taxon>
        <taxon>Toxocaridae</taxon>
        <taxon>Toxocara</taxon>
    </lineage>
</organism>
<feature type="transmembrane region" description="Helical" evidence="1">
    <location>
        <begin position="80"/>
        <end position="99"/>
    </location>
</feature>
<keyword evidence="1" id="KW-1133">Transmembrane helix</keyword>
<keyword evidence="1" id="KW-0812">Transmembrane</keyword>
<dbReference type="AlphaFoldDB" id="A0A0B2VF45"/>
<evidence type="ECO:0000313" key="2">
    <source>
        <dbReference type="EMBL" id="KHN80007.1"/>
    </source>
</evidence>
<dbReference type="Proteomes" id="UP000031036">
    <property type="component" value="Unassembled WGS sequence"/>
</dbReference>
<reference evidence="2 3" key="1">
    <citation type="submission" date="2014-11" db="EMBL/GenBank/DDBJ databases">
        <title>Genetic blueprint of the zoonotic pathogen Toxocara canis.</title>
        <authorList>
            <person name="Zhu X.-Q."/>
            <person name="Korhonen P.K."/>
            <person name="Cai H."/>
            <person name="Young N.D."/>
            <person name="Nejsum P."/>
            <person name="von Samson-Himmelstjerna G."/>
            <person name="Boag P.R."/>
            <person name="Tan P."/>
            <person name="Li Q."/>
            <person name="Min J."/>
            <person name="Yang Y."/>
            <person name="Wang X."/>
            <person name="Fang X."/>
            <person name="Hall R.S."/>
            <person name="Hofmann A."/>
            <person name="Sternberg P.W."/>
            <person name="Jex A.R."/>
            <person name="Gasser R.B."/>
        </authorList>
    </citation>
    <scope>NUCLEOTIDE SEQUENCE [LARGE SCALE GENOMIC DNA]</scope>
    <source>
        <strain evidence="2">PN_DK_2014</strain>
    </source>
</reference>
<evidence type="ECO:0000313" key="3">
    <source>
        <dbReference type="Proteomes" id="UP000031036"/>
    </source>
</evidence>
<dbReference type="EMBL" id="JPKZ01001800">
    <property type="protein sequence ID" value="KHN80007.1"/>
    <property type="molecule type" value="Genomic_DNA"/>
</dbReference>
<protein>
    <submittedName>
        <fullName evidence="2">Uncharacterized protein</fullName>
    </submittedName>
</protein>
<evidence type="ECO:0000256" key="1">
    <source>
        <dbReference type="SAM" id="Phobius"/>
    </source>
</evidence>
<sequence>MFNAIIYTCGGWQRGTSSNRYNHTQASLDLARRKRSSMSATEFIGAVAVIPRSVEEKDVRLVAQRCISIVTLLREALQRAVFLPEAAVFVFLFTLYPYGLPTVVVNVSVHWMDARGVSALAVSVH</sequence>